<dbReference type="Proteomes" id="UP001529510">
    <property type="component" value="Unassembled WGS sequence"/>
</dbReference>
<gene>
    <name evidence="2" type="ORF">M9458_053474</name>
</gene>
<dbReference type="AlphaFoldDB" id="A0ABD0MMG0"/>
<reference evidence="2 3" key="1">
    <citation type="submission" date="2024-05" db="EMBL/GenBank/DDBJ databases">
        <title>Genome sequencing and assembly of Indian major carp, Cirrhinus mrigala (Hamilton, 1822).</title>
        <authorList>
            <person name="Mohindra V."/>
            <person name="Chowdhury L.M."/>
            <person name="Lal K."/>
            <person name="Jena J.K."/>
        </authorList>
    </citation>
    <scope>NUCLEOTIDE SEQUENCE [LARGE SCALE GENOMIC DNA]</scope>
    <source>
        <strain evidence="2">CM1030</strain>
        <tissue evidence="2">Blood</tissue>
    </source>
</reference>
<evidence type="ECO:0000313" key="3">
    <source>
        <dbReference type="Proteomes" id="UP001529510"/>
    </source>
</evidence>
<accession>A0ABD0MMG0</accession>
<feature type="compositionally biased region" description="Acidic residues" evidence="1">
    <location>
        <begin position="23"/>
        <end position="36"/>
    </location>
</feature>
<keyword evidence="3" id="KW-1185">Reference proteome</keyword>
<protein>
    <submittedName>
        <fullName evidence="2">Uncharacterized protein</fullName>
    </submittedName>
</protein>
<proteinExistence type="predicted"/>
<comment type="caution">
    <text evidence="2">The sequence shown here is derived from an EMBL/GenBank/DDBJ whole genome shotgun (WGS) entry which is preliminary data.</text>
</comment>
<name>A0ABD0MMG0_CIRMR</name>
<sequence>MSRFGDVSALNDVTGYFTSRDEGSDDEVTKEESSDDESVLCTVREQLRCARFYYK</sequence>
<organism evidence="2 3">
    <name type="scientific">Cirrhinus mrigala</name>
    <name type="common">Mrigala</name>
    <dbReference type="NCBI Taxonomy" id="683832"/>
    <lineage>
        <taxon>Eukaryota</taxon>
        <taxon>Metazoa</taxon>
        <taxon>Chordata</taxon>
        <taxon>Craniata</taxon>
        <taxon>Vertebrata</taxon>
        <taxon>Euteleostomi</taxon>
        <taxon>Actinopterygii</taxon>
        <taxon>Neopterygii</taxon>
        <taxon>Teleostei</taxon>
        <taxon>Ostariophysi</taxon>
        <taxon>Cypriniformes</taxon>
        <taxon>Cyprinidae</taxon>
        <taxon>Labeoninae</taxon>
        <taxon>Labeonini</taxon>
        <taxon>Cirrhinus</taxon>
    </lineage>
</organism>
<evidence type="ECO:0000313" key="2">
    <source>
        <dbReference type="EMBL" id="KAL0151283.1"/>
    </source>
</evidence>
<feature type="non-terminal residue" evidence="2">
    <location>
        <position position="55"/>
    </location>
</feature>
<evidence type="ECO:0000256" key="1">
    <source>
        <dbReference type="SAM" id="MobiDB-lite"/>
    </source>
</evidence>
<dbReference type="EMBL" id="JAMKFB020000255">
    <property type="protein sequence ID" value="KAL0151283.1"/>
    <property type="molecule type" value="Genomic_DNA"/>
</dbReference>
<feature type="region of interest" description="Disordered" evidence="1">
    <location>
        <begin position="16"/>
        <end position="36"/>
    </location>
</feature>